<organism evidence="1 2">
    <name type="scientific">Marinimicrococcus flavescens</name>
    <dbReference type="NCBI Taxonomy" id="3031815"/>
    <lineage>
        <taxon>Bacteria</taxon>
        <taxon>Pseudomonadati</taxon>
        <taxon>Pseudomonadota</taxon>
        <taxon>Alphaproteobacteria</taxon>
        <taxon>Geminicoccales</taxon>
        <taxon>Geminicoccaceae</taxon>
        <taxon>Marinimicrococcus</taxon>
    </lineage>
</organism>
<protein>
    <submittedName>
        <fullName evidence="1">Replication initiator protein A</fullName>
    </submittedName>
</protein>
<evidence type="ECO:0000313" key="1">
    <source>
        <dbReference type="EMBL" id="MDF1586177.1"/>
    </source>
</evidence>
<dbReference type="InterPro" id="IPR018777">
    <property type="entry name" value="Replication_initiator_prot_A"/>
</dbReference>
<dbReference type="Proteomes" id="UP001301140">
    <property type="component" value="Unassembled WGS sequence"/>
</dbReference>
<dbReference type="Pfam" id="PF10134">
    <property type="entry name" value="RPA"/>
    <property type="match status" value="1"/>
</dbReference>
<comment type="caution">
    <text evidence="1">The sequence shown here is derived from an EMBL/GenBank/DDBJ whole genome shotgun (WGS) entry which is preliminary data.</text>
</comment>
<dbReference type="AlphaFoldDB" id="A0AAP3UYS0"/>
<gene>
    <name evidence="1" type="ORF">PZ740_07245</name>
</gene>
<dbReference type="EMBL" id="JARGEQ010000073">
    <property type="protein sequence ID" value="MDF1586177.1"/>
    <property type="molecule type" value="Genomic_DNA"/>
</dbReference>
<accession>A0AAP3UYS0</accession>
<reference evidence="1 2" key="1">
    <citation type="submission" date="2023-03" db="EMBL/GenBank/DDBJ databases">
        <title>YIM 152171 draft genome.</title>
        <authorList>
            <person name="Yang Z."/>
        </authorList>
    </citation>
    <scope>NUCLEOTIDE SEQUENCE [LARGE SCALE GENOMIC DNA]</scope>
    <source>
        <strain evidence="1 2">YIM 152171</strain>
    </source>
</reference>
<sequence>MSGAGKQVDLFLDSLINAPMKDDRALMEFPFFSLQKTPRLKPLVYDDGKVRIEVRPGDRGIATIWDKDVLIYVASIINDRLERGLPVDKTIRFNAHNLLQVTGRGSGKRAYELLLDAMFRLRSTTILTTIEAGESKERRGFGWIETFRIIERKNKAGKKTMAACEITLNEWMFRAIVQDRRVLTINPSYFELSMGLERRLYELARKHCGYQQRWVITLPRLIEKCGSVLEPRFFKPQLKRVVEQDGLPDYHIAMSFDPKERAAAEKSGLDGRRWASNERILVSFWPRGQKAPELLLTPDE</sequence>
<name>A0AAP3UYS0_9PROT</name>
<keyword evidence="2" id="KW-1185">Reference proteome</keyword>
<proteinExistence type="predicted"/>
<dbReference type="RefSeq" id="WP_327788593.1">
    <property type="nucleotide sequence ID" value="NZ_JARGEQ010000073.1"/>
</dbReference>
<evidence type="ECO:0000313" key="2">
    <source>
        <dbReference type="Proteomes" id="UP001301140"/>
    </source>
</evidence>